<dbReference type="Gene3D" id="3.30.70.360">
    <property type="match status" value="1"/>
</dbReference>
<dbReference type="PANTHER" id="PTHR30575">
    <property type="entry name" value="PEPTIDASE M20"/>
    <property type="match status" value="1"/>
</dbReference>
<protein>
    <recommendedName>
        <fullName evidence="1">Peptidase M20 domain-containing protein 2</fullName>
    </recommendedName>
</protein>
<evidence type="ECO:0000313" key="3">
    <source>
        <dbReference type="EMBL" id="TVY58923.1"/>
    </source>
</evidence>
<gene>
    <name evidence="3" type="primary">Pm20d2</name>
    <name evidence="3" type="ORF">LCER1_G000784</name>
</gene>
<dbReference type="InterPro" id="IPR052030">
    <property type="entry name" value="Peptidase_M20/M20A_hydrolases"/>
</dbReference>
<dbReference type="EMBL" id="QGMG01000020">
    <property type="protein sequence ID" value="TVY58923.1"/>
    <property type="molecule type" value="Genomic_DNA"/>
</dbReference>
<dbReference type="InterPro" id="IPR036264">
    <property type="entry name" value="Bact_exopeptidase_dim_dom"/>
</dbReference>
<name>A0A7D8UV27_9HELO</name>
<dbReference type="GO" id="GO:0016805">
    <property type="term" value="F:dipeptidase activity"/>
    <property type="evidence" value="ECO:0007669"/>
    <property type="project" value="InterPro"/>
</dbReference>
<comment type="similarity">
    <text evidence="1">Belongs to the peptidase M20A family.</text>
</comment>
<dbReference type="AlphaFoldDB" id="A0A7D8UV27"/>
<dbReference type="FunFam" id="3.30.70.360:FF:000004">
    <property type="entry name" value="Peptidase M20 domain-containing protein 2"/>
    <property type="match status" value="1"/>
</dbReference>
<evidence type="ECO:0000313" key="4">
    <source>
        <dbReference type="Proteomes" id="UP000481288"/>
    </source>
</evidence>
<dbReference type="Proteomes" id="UP000481288">
    <property type="component" value="Unassembled WGS sequence"/>
</dbReference>
<reference evidence="3 4" key="1">
    <citation type="submission" date="2018-05" db="EMBL/GenBank/DDBJ databases">
        <title>Whole genome sequencing for identification of molecular markers to develop diagnostic detection tools for the regulated plant pathogen Lachnellula willkommii.</title>
        <authorList>
            <person name="Giroux E."/>
            <person name="Bilodeau G."/>
        </authorList>
    </citation>
    <scope>NUCLEOTIDE SEQUENCE [LARGE SCALE GENOMIC DNA]</scope>
    <source>
        <strain evidence="3 4">CBS 625.97</strain>
    </source>
</reference>
<dbReference type="InterPro" id="IPR011650">
    <property type="entry name" value="Peptidase_M20_dimer"/>
</dbReference>
<accession>A0A7D8UV27</accession>
<dbReference type="PIRSF" id="PIRSF037226">
    <property type="entry name" value="Amidohydrolase_ACY1L2_prd"/>
    <property type="match status" value="1"/>
</dbReference>
<dbReference type="SUPFAM" id="SSF53187">
    <property type="entry name" value="Zn-dependent exopeptidases"/>
    <property type="match status" value="1"/>
</dbReference>
<evidence type="ECO:0000259" key="2">
    <source>
        <dbReference type="Pfam" id="PF07687"/>
    </source>
</evidence>
<sequence length="447" mass="47654">MHSFHQDIVDDDYVDVSRDVELVRPGPDTKTATTTCKQLGSTAVHDGHLIYVSSYIDSISAILRPISLKIHDNPELKFEEFIAHDTLTKFLKTRQGWKVTPSAYGMATAFVAEFDSGRKGPVISYNVEYDALTEIGHSCGHNLIAICSVAAALAAASTMTKFSVPGKVILFGTPGEEGGGGKIKLLDAGAYSEHAVDINLISHPGNVPDSALVRTNAYASFRVEYFGREAHAAASPWEGINALDGLITAYNALSVLRQQTMPGDIIQGHITDGGSTPNIIHAYAAGVFVVRATNKKRLKMLREKVGNCFEAGAQASGAELKITPGMAYDDHVPNKILGGVCRTAFNALGGEIPTADLDLIWGASQASTDQGNISYAMPSLSLGFKIESEVGPHNPGFAKAARTRAAHDAALKAGKALAVTGLEILSSRDLLKAAREEFEDMLKGQDE</sequence>
<dbReference type="CDD" id="cd05672">
    <property type="entry name" value="M20_ACY1L2-like"/>
    <property type="match status" value="1"/>
</dbReference>
<dbReference type="Gene3D" id="3.40.630.10">
    <property type="entry name" value="Zn peptidases"/>
    <property type="match status" value="1"/>
</dbReference>
<dbReference type="Pfam" id="PF07687">
    <property type="entry name" value="M20_dimer"/>
    <property type="match status" value="1"/>
</dbReference>
<feature type="domain" description="Peptidase M20 dimerisation" evidence="2">
    <location>
        <begin position="218"/>
        <end position="310"/>
    </location>
</feature>
<dbReference type="SUPFAM" id="SSF55031">
    <property type="entry name" value="Bacterial exopeptidase dimerisation domain"/>
    <property type="match status" value="1"/>
</dbReference>
<organism evidence="3 4">
    <name type="scientific">Lachnellula cervina</name>
    <dbReference type="NCBI Taxonomy" id="1316786"/>
    <lineage>
        <taxon>Eukaryota</taxon>
        <taxon>Fungi</taxon>
        <taxon>Dikarya</taxon>
        <taxon>Ascomycota</taxon>
        <taxon>Pezizomycotina</taxon>
        <taxon>Leotiomycetes</taxon>
        <taxon>Helotiales</taxon>
        <taxon>Lachnaceae</taxon>
        <taxon>Lachnellula</taxon>
    </lineage>
</organism>
<dbReference type="OrthoDB" id="6119954at2759"/>
<proteinExistence type="inferred from homology"/>
<dbReference type="InterPro" id="IPR017144">
    <property type="entry name" value="Xaa-Arg_dipeptidase"/>
</dbReference>
<evidence type="ECO:0000256" key="1">
    <source>
        <dbReference type="PIRNR" id="PIRNR037226"/>
    </source>
</evidence>
<dbReference type="PANTHER" id="PTHR30575:SF4">
    <property type="entry name" value="PEPTIDASE M20 DOMAIN-CONTAINING PROTEIN 2"/>
    <property type="match status" value="1"/>
</dbReference>
<comment type="caution">
    <text evidence="3">The sequence shown here is derived from an EMBL/GenBank/DDBJ whole genome shotgun (WGS) entry which is preliminary data.</text>
</comment>
<keyword evidence="4" id="KW-1185">Reference proteome</keyword>